<evidence type="ECO:0000256" key="1">
    <source>
        <dbReference type="ARBA" id="ARBA00022679"/>
    </source>
</evidence>
<feature type="domain" description="Thiamin pyrophosphokinase thiamin-binding" evidence="6">
    <location>
        <begin position="138"/>
        <end position="203"/>
    </location>
</feature>
<evidence type="ECO:0000256" key="2">
    <source>
        <dbReference type="ARBA" id="ARBA00022741"/>
    </source>
</evidence>
<evidence type="ECO:0000256" key="3">
    <source>
        <dbReference type="ARBA" id="ARBA00022777"/>
    </source>
</evidence>
<dbReference type="InterPro" id="IPR006282">
    <property type="entry name" value="Thi_PPkinase"/>
</dbReference>
<dbReference type="InterPro" id="IPR007371">
    <property type="entry name" value="TPK_catalytic"/>
</dbReference>
<dbReference type="AlphaFoldDB" id="A0A0G0WPL1"/>
<dbReference type="Pfam" id="PF04265">
    <property type="entry name" value="TPK_B1_binding"/>
    <property type="match status" value="1"/>
</dbReference>
<reference evidence="7 8" key="1">
    <citation type="journal article" date="2015" name="Nature">
        <title>rRNA introns, odd ribosomes, and small enigmatic genomes across a large radiation of phyla.</title>
        <authorList>
            <person name="Brown C.T."/>
            <person name="Hug L.A."/>
            <person name="Thomas B.C."/>
            <person name="Sharon I."/>
            <person name="Castelle C.J."/>
            <person name="Singh A."/>
            <person name="Wilkins M.J."/>
            <person name="Williams K.H."/>
            <person name="Banfield J.F."/>
        </authorList>
    </citation>
    <scope>NUCLEOTIDE SEQUENCE [LARGE SCALE GENOMIC DNA]</scope>
</reference>
<dbReference type="EC" id="2.7.6.2" evidence="5"/>
<keyword evidence="2" id="KW-0547">Nucleotide-binding</keyword>
<dbReference type="NCBIfam" id="TIGR01378">
    <property type="entry name" value="thi_PPkinase"/>
    <property type="match status" value="1"/>
</dbReference>
<protein>
    <recommendedName>
        <fullName evidence="5">Thiamine diphosphokinase</fullName>
        <ecNumber evidence="5">2.7.6.2</ecNumber>
    </recommendedName>
</protein>
<keyword evidence="4" id="KW-0067">ATP-binding</keyword>
<dbReference type="GO" id="GO:0006772">
    <property type="term" value="P:thiamine metabolic process"/>
    <property type="evidence" value="ECO:0007669"/>
    <property type="project" value="UniProtKB-UniRule"/>
</dbReference>
<keyword evidence="3 7" id="KW-0418">Kinase</keyword>
<sequence length="210" mass="23573">MKITIVANGYLDQDFLRAISAVDLVIGVDRGAYWLLEHGITPQIAIGDFDSTSVHEFSVIKKKIRTIKKFPSEKDHTDLELAIDHAISLHPKEVVIYGASGGRLDHTLAAVELLTKFLAQQIHAVIRDQQNEIFLVSKRHTFPRLKKYQYFSILPFGKQVIVSLRGFKYEASKRTIIQGSTLGISNEIVDKLAIVEIHQGIALVVKSKDK</sequence>
<dbReference type="GO" id="GO:0005524">
    <property type="term" value="F:ATP binding"/>
    <property type="evidence" value="ECO:0007669"/>
    <property type="project" value="UniProtKB-KW"/>
</dbReference>
<dbReference type="InterPro" id="IPR036759">
    <property type="entry name" value="TPK_catalytic_sf"/>
</dbReference>
<evidence type="ECO:0000259" key="6">
    <source>
        <dbReference type="SMART" id="SM00983"/>
    </source>
</evidence>
<dbReference type="SUPFAM" id="SSF63999">
    <property type="entry name" value="Thiamin pyrophosphokinase, catalytic domain"/>
    <property type="match status" value="1"/>
</dbReference>
<dbReference type="GO" id="GO:0009229">
    <property type="term" value="P:thiamine diphosphate biosynthetic process"/>
    <property type="evidence" value="ECO:0007669"/>
    <property type="project" value="InterPro"/>
</dbReference>
<dbReference type="InterPro" id="IPR007373">
    <property type="entry name" value="Thiamin_PyroPKinase_B1-bd"/>
</dbReference>
<dbReference type="CDD" id="cd07995">
    <property type="entry name" value="TPK"/>
    <property type="match status" value="1"/>
</dbReference>
<keyword evidence="1" id="KW-0808">Transferase</keyword>
<dbReference type="Proteomes" id="UP000034854">
    <property type="component" value="Unassembled WGS sequence"/>
</dbReference>
<dbReference type="SMART" id="SM00983">
    <property type="entry name" value="TPK_B1_binding"/>
    <property type="match status" value="1"/>
</dbReference>
<evidence type="ECO:0000313" key="8">
    <source>
        <dbReference type="Proteomes" id="UP000034854"/>
    </source>
</evidence>
<dbReference type="GO" id="GO:0016301">
    <property type="term" value="F:kinase activity"/>
    <property type="evidence" value="ECO:0007669"/>
    <property type="project" value="UniProtKB-KW"/>
</dbReference>
<dbReference type="GO" id="GO:0004788">
    <property type="term" value="F:thiamine diphosphokinase activity"/>
    <property type="evidence" value="ECO:0007669"/>
    <property type="project" value="UniProtKB-UniRule"/>
</dbReference>
<dbReference type="InterPro" id="IPR053149">
    <property type="entry name" value="TPK"/>
</dbReference>
<dbReference type="EMBL" id="LCAG01000015">
    <property type="protein sequence ID" value="KKR86415.1"/>
    <property type="molecule type" value="Genomic_DNA"/>
</dbReference>
<name>A0A0G0WPL1_9BACT</name>
<dbReference type="GO" id="GO:0030975">
    <property type="term" value="F:thiamine binding"/>
    <property type="evidence" value="ECO:0007669"/>
    <property type="project" value="InterPro"/>
</dbReference>
<organism evidence="7 8">
    <name type="scientific">Candidatus Curtissbacteria bacterium GW2011_GWA1_41_11</name>
    <dbReference type="NCBI Taxonomy" id="1618409"/>
    <lineage>
        <taxon>Bacteria</taxon>
        <taxon>Candidatus Curtissiibacteriota</taxon>
    </lineage>
</organism>
<evidence type="ECO:0000256" key="4">
    <source>
        <dbReference type="ARBA" id="ARBA00022840"/>
    </source>
</evidence>
<dbReference type="PANTHER" id="PTHR41299">
    <property type="entry name" value="THIAMINE PYROPHOSPHOKINASE"/>
    <property type="match status" value="1"/>
</dbReference>
<dbReference type="InterPro" id="IPR036371">
    <property type="entry name" value="TPK_B1-bd_sf"/>
</dbReference>
<evidence type="ECO:0000256" key="5">
    <source>
        <dbReference type="NCBIfam" id="TIGR01378"/>
    </source>
</evidence>
<proteinExistence type="predicted"/>
<dbReference type="PATRIC" id="fig|1618409.3.peg.722"/>
<evidence type="ECO:0000313" key="7">
    <source>
        <dbReference type="EMBL" id="KKR86415.1"/>
    </source>
</evidence>
<accession>A0A0G0WPL1</accession>
<dbReference type="Gene3D" id="3.40.50.10240">
    <property type="entry name" value="Thiamin pyrophosphokinase, catalytic domain"/>
    <property type="match status" value="1"/>
</dbReference>
<dbReference type="PANTHER" id="PTHR41299:SF1">
    <property type="entry name" value="THIAMINE PYROPHOSPHOKINASE"/>
    <property type="match status" value="1"/>
</dbReference>
<gene>
    <name evidence="7" type="ORF">UU34_C0015G0010</name>
</gene>
<dbReference type="Pfam" id="PF04263">
    <property type="entry name" value="TPK_catalytic"/>
    <property type="match status" value="1"/>
</dbReference>
<dbReference type="SUPFAM" id="SSF63862">
    <property type="entry name" value="Thiamin pyrophosphokinase, substrate-binding domain"/>
    <property type="match status" value="1"/>
</dbReference>
<comment type="caution">
    <text evidence="7">The sequence shown here is derived from an EMBL/GenBank/DDBJ whole genome shotgun (WGS) entry which is preliminary data.</text>
</comment>